<dbReference type="Proteomes" id="UP000320055">
    <property type="component" value="Unassembled WGS sequence"/>
</dbReference>
<dbReference type="SMART" id="SM00563">
    <property type="entry name" value="PlsC"/>
    <property type="match status" value="1"/>
</dbReference>
<organism evidence="2 3">
    <name type="scientific">Hyella patelloides LEGE 07179</name>
    <dbReference type="NCBI Taxonomy" id="945734"/>
    <lineage>
        <taxon>Bacteria</taxon>
        <taxon>Bacillati</taxon>
        <taxon>Cyanobacteriota</taxon>
        <taxon>Cyanophyceae</taxon>
        <taxon>Pleurocapsales</taxon>
        <taxon>Hyellaceae</taxon>
        <taxon>Hyella</taxon>
    </lineage>
</organism>
<sequence>MIEVQPPLKFIPPAFNPLVWHSSRSLLPLWLHYRQGITEVRVDNGTELIELYQQFQQGQTRFLLAFRHPSTVDPPCISQLLWNLLPQIAQRQGKPLNFPVHTHFIYDRGIPLWAGKQVGWLISQLGGTPIRRGSVDRQGLRSIRDLFVRGKFPLAAAPEGATNGHNEIISPLEPGIAQFGFWCWEDLQKAQITAEVAIAPLGIQYHFWQAPWKSLEQLLSQLEVDSGFRQRPAAIMGLVNGVTLTPEQEQIFYERLSQLAEYLLSLMEKFYSQFYQQTVAPENEALTSRLPALLNAALTVAEQAFGVQSKGHISDRCRRVEQAGWERIYRQDVSESDSLAPAVRGLANLIASEAQLRLWHMRLVENFTSVTGHYVAEQPTVERFADTLLLLWKMIACLKGQTNLNPPFLGQKWVQFTVKPPLLISHYWDDYQSNRRQAVSNLTQDLQTALEQAISRSRKSF</sequence>
<proteinExistence type="predicted"/>
<dbReference type="Pfam" id="PF01553">
    <property type="entry name" value="Acyltransferase"/>
    <property type="match status" value="1"/>
</dbReference>
<evidence type="ECO:0000259" key="1">
    <source>
        <dbReference type="SMART" id="SM00563"/>
    </source>
</evidence>
<accession>A0A563VW33</accession>
<evidence type="ECO:0000313" key="2">
    <source>
        <dbReference type="EMBL" id="VEP15626.1"/>
    </source>
</evidence>
<keyword evidence="2" id="KW-0808">Transferase</keyword>
<dbReference type="RefSeq" id="WP_144874398.1">
    <property type="nucleotide sequence ID" value="NZ_LR214089.1"/>
</dbReference>
<gene>
    <name evidence="2" type="ORF">H1P_3530002</name>
</gene>
<feature type="domain" description="Phospholipid/glycerol acyltransferase" evidence="1">
    <location>
        <begin position="62"/>
        <end position="206"/>
    </location>
</feature>
<dbReference type="AlphaFoldDB" id="A0A563VW33"/>
<keyword evidence="2" id="KW-0012">Acyltransferase</keyword>
<dbReference type="EMBL" id="CAACVJ010000283">
    <property type="protein sequence ID" value="VEP15626.1"/>
    <property type="molecule type" value="Genomic_DNA"/>
</dbReference>
<dbReference type="SUPFAM" id="SSF69593">
    <property type="entry name" value="Glycerol-3-phosphate (1)-acyltransferase"/>
    <property type="match status" value="1"/>
</dbReference>
<dbReference type="GO" id="GO:0016746">
    <property type="term" value="F:acyltransferase activity"/>
    <property type="evidence" value="ECO:0007669"/>
    <property type="project" value="UniProtKB-KW"/>
</dbReference>
<protein>
    <submittedName>
        <fullName evidence="2">1-acyl-sn-glycerol-3-phosphate acyltransferase</fullName>
    </submittedName>
</protein>
<dbReference type="OrthoDB" id="524611at2"/>
<evidence type="ECO:0000313" key="3">
    <source>
        <dbReference type="Proteomes" id="UP000320055"/>
    </source>
</evidence>
<name>A0A563VW33_9CYAN</name>
<dbReference type="InterPro" id="IPR002123">
    <property type="entry name" value="Plipid/glycerol_acylTrfase"/>
</dbReference>
<keyword evidence="3" id="KW-1185">Reference proteome</keyword>
<reference evidence="2 3" key="1">
    <citation type="submission" date="2019-01" db="EMBL/GenBank/DDBJ databases">
        <authorList>
            <person name="Brito A."/>
        </authorList>
    </citation>
    <scope>NUCLEOTIDE SEQUENCE [LARGE SCALE GENOMIC DNA]</scope>
    <source>
        <strain evidence="2">1</strain>
    </source>
</reference>